<gene>
    <name evidence="1" type="ORF">GCM10007931_08380</name>
</gene>
<keyword evidence="2" id="KW-1185">Reference proteome</keyword>
<proteinExistence type="predicted"/>
<comment type="caution">
    <text evidence="1">The sequence shown here is derived from an EMBL/GenBank/DDBJ whole genome shotgun (WGS) entry which is preliminary data.</text>
</comment>
<dbReference type="EMBL" id="BSPV01000003">
    <property type="protein sequence ID" value="GLT13864.1"/>
    <property type="molecule type" value="Genomic_DNA"/>
</dbReference>
<dbReference type="RefSeq" id="WP_089124244.1">
    <property type="nucleotide sequence ID" value="NZ_BSPV01000003.1"/>
</dbReference>
<evidence type="ECO:0000313" key="2">
    <source>
        <dbReference type="Proteomes" id="UP001157156"/>
    </source>
</evidence>
<dbReference type="Proteomes" id="UP001157156">
    <property type="component" value="Unassembled WGS sequence"/>
</dbReference>
<sequence>MIEQVDKYDIPIDKNSTEFKGLLNENVEALFNASNLAKLRTYLFEYQTDEIGNLNDAILTLIYEGKPEKLNSCKDYTLWFSEKLASMHGELIKAAELLVSNDTEQELSELQRYD</sequence>
<reference evidence="2" key="1">
    <citation type="journal article" date="2019" name="Int. J. Syst. Evol. Microbiol.">
        <title>The Global Catalogue of Microorganisms (GCM) 10K type strain sequencing project: providing services to taxonomists for standard genome sequencing and annotation.</title>
        <authorList>
            <consortium name="The Broad Institute Genomics Platform"/>
            <consortium name="The Broad Institute Genome Sequencing Center for Infectious Disease"/>
            <person name="Wu L."/>
            <person name="Ma J."/>
        </authorList>
    </citation>
    <scope>NUCLEOTIDE SEQUENCE [LARGE SCALE GENOMIC DNA]</scope>
    <source>
        <strain evidence="2">NBRC 111146</strain>
    </source>
</reference>
<protein>
    <submittedName>
        <fullName evidence="1">Uncharacterized protein</fullName>
    </submittedName>
</protein>
<accession>A0ABQ6EM19</accession>
<evidence type="ECO:0000313" key="1">
    <source>
        <dbReference type="EMBL" id="GLT13864.1"/>
    </source>
</evidence>
<name>A0ABQ6EM19_9VIBR</name>
<organism evidence="1 2">
    <name type="scientific">Vibrio algivorus</name>
    <dbReference type="NCBI Taxonomy" id="1667024"/>
    <lineage>
        <taxon>Bacteria</taxon>
        <taxon>Pseudomonadati</taxon>
        <taxon>Pseudomonadota</taxon>
        <taxon>Gammaproteobacteria</taxon>
        <taxon>Vibrionales</taxon>
        <taxon>Vibrionaceae</taxon>
        <taxon>Vibrio</taxon>
    </lineage>
</organism>